<accession>A0A1H2JYC5</accession>
<dbReference type="STRING" id="158898.SAMN04488548_1342624"/>
<dbReference type="Pfam" id="PF14602">
    <property type="entry name" value="Hexapep_2"/>
    <property type="match status" value="1"/>
</dbReference>
<comment type="similarity">
    <text evidence="1">Belongs to the transferase hexapeptide repeat family.</text>
</comment>
<gene>
    <name evidence="5" type="ORF">SAMN04488548_1342624</name>
</gene>
<evidence type="ECO:0000256" key="4">
    <source>
        <dbReference type="SAM" id="MobiDB-lite"/>
    </source>
</evidence>
<evidence type="ECO:0000313" key="6">
    <source>
        <dbReference type="Proteomes" id="UP000183180"/>
    </source>
</evidence>
<dbReference type="GO" id="GO:0005829">
    <property type="term" value="C:cytosol"/>
    <property type="evidence" value="ECO:0007669"/>
    <property type="project" value="TreeGrafter"/>
</dbReference>
<keyword evidence="3" id="KW-0677">Repeat</keyword>
<dbReference type="Pfam" id="PF00132">
    <property type="entry name" value="Hexapep"/>
    <property type="match status" value="1"/>
</dbReference>
<feature type="region of interest" description="Disordered" evidence="4">
    <location>
        <begin position="1"/>
        <end position="22"/>
    </location>
</feature>
<evidence type="ECO:0000256" key="1">
    <source>
        <dbReference type="ARBA" id="ARBA00007274"/>
    </source>
</evidence>
<dbReference type="EMBL" id="FNLM01000034">
    <property type="protein sequence ID" value="SDU61156.1"/>
    <property type="molecule type" value="Genomic_DNA"/>
</dbReference>
<evidence type="ECO:0000313" key="5">
    <source>
        <dbReference type="EMBL" id="SDU61156.1"/>
    </source>
</evidence>
<dbReference type="InterPro" id="IPR011004">
    <property type="entry name" value="Trimer_LpxA-like_sf"/>
</dbReference>
<sequence length="212" mass="22890">MSTEMTTPPAAGPAGPTVPQRADFHPRYTFTEISTIAKAKNRVGILLYNNIITYIPSHTVRQGFLRAFGAKIGKDTSILRGCQVFDIDQIRIGEACSIGFRVLFDARSGICIGDNVVIASDTQIIAGKHDPASPEFEAILEPVYIGDHAWIASRATVVSGVSIGRGAVVAACALVSRDVDDLDIVGGVPAKTISKRPESALRYRPKYRPLFY</sequence>
<organism evidence="5 6">
    <name type="scientific">Gordonia westfalica</name>
    <dbReference type="NCBI Taxonomy" id="158898"/>
    <lineage>
        <taxon>Bacteria</taxon>
        <taxon>Bacillati</taxon>
        <taxon>Actinomycetota</taxon>
        <taxon>Actinomycetes</taxon>
        <taxon>Mycobacteriales</taxon>
        <taxon>Gordoniaceae</taxon>
        <taxon>Gordonia</taxon>
    </lineage>
</organism>
<dbReference type="InterPro" id="IPR018357">
    <property type="entry name" value="Hexapep_transf_CS"/>
</dbReference>
<dbReference type="GO" id="GO:0008374">
    <property type="term" value="F:O-acyltransferase activity"/>
    <property type="evidence" value="ECO:0007669"/>
    <property type="project" value="TreeGrafter"/>
</dbReference>
<name>A0A1H2JYC5_9ACTN</name>
<dbReference type="PANTHER" id="PTHR23416">
    <property type="entry name" value="SIALIC ACID SYNTHASE-RELATED"/>
    <property type="match status" value="1"/>
</dbReference>
<reference evidence="5 6" key="1">
    <citation type="submission" date="2016-10" db="EMBL/GenBank/DDBJ databases">
        <authorList>
            <person name="de Groot N.N."/>
        </authorList>
    </citation>
    <scope>NUCLEOTIDE SEQUENCE [LARGE SCALE GENOMIC DNA]</scope>
    <source>
        <strain evidence="5 6">DSM 44215</strain>
    </source>
</reference>
<dbReference type="InterPro" id="IPR001451">
    <property type="entry name" value="Hexapep"/>
</dbReference>
<proteinExistence type="inferred from homology"/>
<evidence type="ECO:0000256" key="2">
    <source>
        <dbReference type="ARBA" id="ARBA00022679"/>
    </source>
</evidence>
<dbReference type="Proteomes" id="UP000183180">
    <property type="component" value="Unassembled WGS sequence"/>
</dbReference>
<dbReference type="PANTHER" id="PTHR23416:SF23">
    <property type="entry name" value="ACETYLTRANSFERASE C18B11.09C-RELATED"/>
    <property type="match status" value="1"/>
</dbReference>
<dbReference type="CDD" id="cd04647">
    <property type="entry name" value="LbH_MAT_like"/>
    <property type="match status" value="1"/>
</dbReference>
<dbReference type="SUPFAM" id="SSF51161">
    <property type="entry name" value="Trimeric LpxA-like enzymes"/>
    <property type="match status" value="1"/>
</dbReference>
<dbReference type="PROSITE" id="PS00101">
    <property type="entry name" value="HEXAPEP_TRANSFERASES"/>
    <property type="match status" value="1"/>
</dbReference>
<protein>
    <submittedName>
        <fullName evidence="5">Acetyltransferase (Isoleucine patch superfamily)</fullName>
    </submittedName>
</protein>
<evidence type="ECO:0000256" key="3">
    <source>
        <dbReference type="ARBA" id="ARBA00022737"/>
    </source>
</evidence>
<keyword evidence="2 5" id="KW-0808">Transferase</keyword>
<feature type="compositionally biased region" description="Low complexity" evidence="4">
    <location>
        <begin position="1"/>
        <end position="17"/>
    </location>
</feature>
<dbReference type="InterPro" id="IPR051159">
    <property type="entry name" value="Hexapeptide_acetyltransf"/>
</dbReference>
<dbReference type="Gene3D" id="2.160.10.10">
    <property type="entry name" value="Hexapeptide repeat proteins"/>
    <property type="match status" value="1"/>
</dbReference>
<dbReference type="AlphaFoldDB" id="A0A1H2JYC5"/>